<sequence length="193" mass="21409">MTPDKTLPDFKTLDELLRQQAVAMTASEMHGLITGLLCGGNTDDSWLALIHDLTNEGMAFSQVLAQPLRALFNTTFELLDDTECQFNLLLPDDEAGVFARADELAGWVNHFLLGLGVADPKFSDRKEVKEIVTDLREIGMLGYDEAEDAEELDDALEEVIEYVRVAVQLCYISLAKPRSAQKADAPEQKPTLH</sequence>
<dbReference type="InterPro" id="IPR011978">
    <property type="entry name" value="YgfB-like"/>
</dbReference>
<dbReference type="EMBL" id="ABKJEP030000006">
    <property type="protein sequence ID" value="EMO9455639.1"/>
    <property type="molecule type" value="Genomic_DNA"/>
</dbReference>
<gene>
    <name evidence="4" type="ORF">CYG68_09620</name>
    <name evidence="5" type="ORF">OSC06_09475</name>
    <name evidence="3" type="ORF">PN925_000976</name>
</gene>
<dbReference type="OrthoDB" id="9783391at2"/>
<dbReference type="InterPro" id="IPR036255">
    <property type="entry name" value="YgfB-like_sf"/>
</dbReference>
<evidence type="ECO:0000313" key="6">
    <source>
        <dbReference type="Proteomes" id="UP000650477"/>
    </source>
</evidence>
<organism evidence="4 6">
    <name type="scientific">Morganella morganii</name>
    <name type="common">Proteus morganii</name>
    <dbReference type="NCBI Taxonomy" id="582"/>
    <lineage>
        <taxon>Bacteria</taxon>
        <taxon>Pseudomonadati</taxon>
        <taxon>Pseudomonadota</taxon>
        <taxon>Gammaproteobacteria</taxon>
        <taxon>Enterobacterales</taxon>
        <taxon>Morganellaceae</taxon>
        <taxon>Morganella</taxon>
    </lineage>
</organism>
<dbReference type="AlphaFoldDB" id="A0A0A5SNB6"/>
<evidence type="ECO:0000256" key="1">
    <source>
        <dbReference type="ARBA" id="ARBA00038308"/>
    </source>
</evidence>
<dbReference type="STRING" id="582.AL531_10390"/>
<comment type="caution">
    <text evidence="4">The sequence shown here is derived from an EMBL/GenBank/DDBJ whole genome shotgun (WGS) entry which is preliminary data.</text>
</comment>
<dbReference type="PANTHER" id="PTHR37528">
    <property type="entry name" value="UPF0149 PROTEIN YGFB"/>
    <property type="match status" value="1"/>
</dbReference>
<dbReference type="Gene3D" id="1.20.120.740">
    <property type="entry name" value="YgfB uncharacterised protein family UPF0149, PF03695"/>
    <property type="match status" value="1"/>
</dbReference>
<evidence type="ECO:0000313" key="5">
    <source>
        <dbReference type="EMBL" id="MDS0898198.1"/>
    </source>
</evidence>
<dbReference type="HAMAP" id="MF_00346">
    <property type="entry name" value="UPF0149"/>
    <property type="match status" value="1"/>
</dbReference>
<name>A0A0A5SNB6_MORMO</name>
<dbReference type="EMBL" id="PKLF01000007">
    <property type="protein sequence ID" value="MBE8612676.1"/>
    <property type="molecule type" value="Genomic_DNA"/>
</dbReference>
<dbReference type="GO" id="GO:0005829">
    <property type="term" value="C:cytosol"/>
    <property type="evidence" value="ECO:0007669"/>
    <property type="project" value="TreeGrafter"/>
</dbReference>
<dbReference type="RefSeq" id="WP_004238345.1">
    <property type="nucleotide sequence ID" value="NZ_ABGYJJ040000001.1"/>
</dbReference>
<dbReference type="SUPFAM" id="SSF101327">
    <property type="entry name" value="YgfB-like"/>
    <property type="match status" value="1"/>
</dbReference>
<dbReference type="Proteomes" id="UP001182247">
    <property type="component" value="Unassembled WGS sequence"/>
</dbReference>
<evidence type="ECO:0000313" key="4">
    <source>
        <dbReference type="EMBL" id="MBE8612676.1"/>
    </source>
</evidence>
<proteinExistence type="inferred from homology"/>
<reference evidence="4" key="1">
    <citation type="submission" date="2017-12" db="EMBL/GenBank/DDBJ databases">
        <title>Genome sequencing and analysis.</title>
        <authorList>
            <person name="Huang Y.-T."/>
        </authorList>
    </citation>
    <scope>NUCLEOTIDE SEQUENCE</scope>
    <source>
        <strain evidence="4">VGH116</strain>
    </source>
</reference>
<evidence type="ECO:0000256" key="2">
    <source>
        <dbReference type="HAMAP-Rule" id="MF_00346"/>
    </source>
</evidence>
<dbReference type="GeneID" id="93359663"/>
<accession>A0A0A5SNB6</accession>
<reference evidence="5" key="2">
    <citation type="submission" date="2023-02" db="EMBL/GenBank/DDBJ databases">
        <title>Detection, antimicrobial susceptibility and genomic characterization of NDM-producing species of Morganellaceae, Yersiniaceae, and Enterobacteriaceae other than Klebsiella.</title>
        <authorList>
            <person name="Camargo C.H."/>
            <person name="Sacchi C.T."/>
            <person name="Campos K.R."/>
        </authorList>
    </citation>
    <scope>NUCLEOTIDE SEQUENCE</scope>
    <source>
        <strain evidence="5">1189_21</strain>
    </source>
</reference>
<dbReference type="Proteomes" id="UP000650477">
    <property type="component" value="Unassembled WGS sequence"/>
</dbReference>
<comment type="similarity">
    <text evidence="1 2">Belongs to the UPF0149 family.</text>
</comment>
<protein>
    <recommendedName>
        <fullName evidence="2">UPF0149 protein CYG68_09620</fullName>
    </recommendedName>
</protein>
<dbReference type="NCBIfam" id="NF002477">
    <property type="entry name" value="PRK01736.1"/>
    <property type="match status" value="1"/>
</dbReference>
<evidence type="ECO:0000313" key="3">
    <source>
        <dbReference type="EMBL" id="EMO9455639.1"/>
    </source>
</evidence>
<dbReference type="EMBL" id="JAPKIY010000015">
    <property type="protein sequence ID" value="MDS0898198.1"/>
    <property type="molecule type" value="Genomic_DNA"/>
</dbReference>
<dbReference type="Pfam" id="PF03695">
    <property type="entry name" value="UPF0149"/>
    <property type="match status" value="1"/>
</dbReference>
<dbReference type="PANTHER" id="PTHR37528:SF1">
    <property type="entry name" value="UPF0149 PROTEIN YGFB"/>
    <property type="match status" value="1"/>
</dbReference>
<dbReference type="NCBIfam" id="TIGR02292">
    <property type="entry name" value="ygfB_yecA"/>
    <property type="match status" value="1"/>
</dbReference>
<reference evidence="3" key="3">
    <citation type="submission" date="2024-02" db="EMBL/GenBank/DDBJ databases">
        <authorList>
            <consortium name="Clinical and Environmental Microbiology Branch: Whole genome sequencing antimicrobial resistance pathogens in the healthcare setting"/>
        </authorList>
    </citation>
    <scope>NUCLEOTIDE SEQUENCE</scope>
    <source>
        <strain evidence="3">2023KU-00017</strain>
    </source>
</reference>